<feature type="domain" description="ProQ/FinO" evidence="5">
    <location>
        <begin position="19"/>
        <end position="129"/>
    </location>
</feature>
<evidence type="ECO:0000256" key="1">
    <source>
        <dbReference type="ARBA" id="ARBA00022490"/>
    </source>
</evidence>
<dbReference type="InterPro" id="IPR036442">
    <property type="entry name" value="ProQ/FinO_sf"/>
</dbReference>
<dbReference type="InterPro" id="IPR023529">
    <property type="entry name" value="ProQ"/>
</dbReference>
<name>A0A931IW56_9BURK</name>
<dbReference type="GO" id="GO:0034057">
    <property type="term" value="F:RNA strand-exchange activity"/>
    <property type="evidence" value="ECO:0007669"/>
    <property type="project" value="InterPro"/>
</dbReference>
<organism evidence="6 7">
    <name type="scientific">Inhella gelatinilytica</name>
    <dbReference type="NCBI Taxonomy" id="2795030"/>
    <lineage>
        <taxon>Bacteria</taxon>
        <taxon>Pseudomonadati</taxon>
        <taxon>Pseudomonadota</taxon>
        <taxon>Betaproteobacteria</taxon>
        <taxon>Burkholderiales</taxon>
        <taxon>Sphaerotilaceae</taxon>
        <taxon>Inhella</taxon>
    </lineage>
</organism>
<dbReference type="SMART" id="SM00945">
    <property type="entry name" value="ProQ"/>
    <property type="match status" value="1"/>
</dbReference>
<dbReference type="PANTHER" id="PTHR38106:SF1">
    <property type="entry name" value="RNA CHAPERONE PROQ"/>
    <property type="match status" value="1"/>
</dbReference>
<dbReference type="GO" id="GO:0033592">
    <property type="term" value="F:RNA strand annealing activity"/>
    <property type="evidence" value="ECO:0007669"/>
    <property type="project" value="InterPro"/>
</dbReference>
<dbReference type="InterPro" id="IPR016103">
    <property type="entry name" value="ProQ/FinO"/>
</dbReference>
<keyword evidence="1" id="KW-0963">Cytoplasm</keyword>
<dbReference type="GO" id="GO:0010608">
    <property type="term" value="P:post-transcriptional regulation of gene expression"/>
    <property type="evidence" value="ECO:0007669"/>
    <property type="project" value="InterPro"/>
</dbReference>
<evidence type="ECO:0000313" key="6">
    <source>
        <dbReference type="EMBL" id="MBH9553945.1"/>
    </source>
</evidence>
<comment type="caution">
    <text evidence="6">The sequence shown here is derived from an EMBL/GenBank/DDBJ whole genome shotgun (WGS) entry which is preliminary data.</text>
</comment>
<dbReference type="Pfam" id="PF04352">
    <property type="entry name" value="ProQ"/>
    <property type="match status" value="1"/>
</dbReference>
<evidence type="ECO:0000259" key="5">
    <source>
        <dbReference type="SMART" id="SM00945"/>
    </source>
</evidence>
<feature type="region of interest" description="Disordered" evidence="4">
    <location>
        <begin position="172"/>
        <end position="220"/>
    </location>
</feature>
<evidence type="ECO:0000256" key="3">
    <source>
        <dbReference type="ARBA" id="ARBA00023186"/>
    </source>
</evidence>
<proteinExistence type="predicted"/>
<protein>
    <submittedName>
        <fullName evidence="6">ProQ/FinO family protein</fullName>
    </submittedName>
</protein>
<dbReference type="GO" id="GO:0005829">
    <property type="term" value="C:cytosol"/>
    <property type="evidence" value="ECO:0007669"/>
    <property type="project" value="TreeGrafter"/>
</dbReference>
<keyword evidence="2" id="KW-0694">RNA-binding</keyword>
<dbReference type="Proteomes" id="UP000620139">
    <property type="component" value="Unassembled WGS sequence"/>
</dbReference>
<evidence type="ECO:0000256" key="4">
    <source>
        <dbReference type="SAM" id="MobiDB-lite"/>
    </source>
</evidence>
<dbReference type="PANTHER" id="PTHR38106">
    <property type="entry name" value="RNA CHAPERONE PROQ"/>
    <property type="match status" value="1"/>
</dbReference>
<dbReference type="AlphaFoldDB" id="A0A931IW56"/>
<evidence type="ECO:0000256" key="2">
    <source>
        <dbReference type="ARBA" id="ARBA00022884"/>
    </source>
</evidence>
<reference evidence="6" key="1">
    <citation type="submission" date="2020-12" db="EMBL/GenBank/DDBJ databases">
        <title>The genome sequence of Inhella sp. 4Y17.</title>
        <authorList>
            <person name="Liu Y."/>
        </authorList>
    </citation>
    <scope>NUCLEOTIDE SEQUENCE</scope>
    <source>
        <strain evidence="6">4Y10</strain>
    </source>
</reference>
<keyword evidence="7" id="KW-1185">Reference proteome</keyword>
<sequence>MDEVNDEKSLEGAQPAGVPTLRDAAAVGEWLKREAAALFSGTPKPIKLHIQKDIEARFPGQMTKAALTGFLRRHTSSTSYLIALTKSATRFDLDGQPAGELSEAHRAAAKEALAERRERHRQREAEMEQARQWRADLLRDWGRSTLSRTNFCALKGVAEAALDALLEQARQEAAQALPRQSEGRPSRAPHGRGGVREDRPTPARGPRQTSAKPRSDKKQG</sequence>
<dbReference type="SUPFAM" id="SSF48657">
    <property type="entry name" value="FinO-like"/>
    <property type="match status" value="1"/>
</dbReference>
<dbReference type="Gene3D" id="1.10.1710.10">
    <property type="entry name" value="ProQ/FinO domain"/>
    <property type="match status" value="1"/>
</dbReference>
<accession>A0A931IW56</accession>
<dbReference type="RefSeq" id="WP_198101566.1">
    <property type="nucleotide sequence ID" value="NZ_JAEDAL010000008.1"/>
</dbReference>
<keyword evidence="3" id="KW-0143">Chaperone</keyword>
<evidence type="ECO:0000313" key="7">
    <source>
        <dbReference type="Proteomes" id="UP000620139"/>
    </source>
</evidence>
<dbReference type="EMBL" id="JAEDAL010000008">
    <property type="protein sequence ID" value="MBH9553945.1"/>
    <property type="molecule type" value="Genomic_DNA"/>
</dbReference>
<gene>
    <name evidence="6" type="ORF">I7X43_13940</name>
</gene>